<dbReference type="Proteomes" id="UP000215453">
    <property type="component" value="Chromosome 11"/>
</dbReference>
<proteinExistence type="predicted"/>
<sequence length="523" mass="57572">MGKVVHTPRAPTIQDKINALPFEVDFDISQPQPNATAHLPIKSHGGAMWHEAFLSFPIVQMAFEQPGFVLSQPTMLRNVLFHLNRGSRTSPNDPKDTENLRIRMKQPGQSITLGSLRAVLKDLDDGMSGTDTAQQFVYDLPLRQHRPGRPLEMRWEQVLEHQIMSIVKCPVCRKDNGYDDGMDEEVPSDPLTGLALAPSIEGNATRVESRPSQMLMHGHLNHNFIHAMMPRGSNHEFKKTLQRSYTYAAHGCEGHRRSYGDREEDEWHPRFRWWGLLRNSHDDVDAIYHPTIFPEDDPSLTVGNDHSHSPSPPRIPTAAEKHPAPPADTGVPESPPLEPAQSAEPADTGVIPPHLRTQAAQEPPRPASPSQDPPIDLGPPAPAMAANGPPVVTAAPRAPRPAPPMVPAPAAPTVVGPTQSITTLSTLQRICSLNLNNRGILLPGYCRKTAGPSMCGAPLHICPDFWSSVVKGTPPCTVTGPDGTQHIDNDRVLVIHERVTCRHWLEGTFLALAGRIYEHGIRW</sequence>
<reference evidence="2 3" key="1">
    <citation type="submission" date="2016-10" db="EMBL/GenBank/DDBJ databases">
        <authorList>
            <person name="Varghese N."/>
        </authorList>
    </citation>
    <scope>NUCLEOTIDE SEQUENCE [LARGE SCALE GENOMIC DNA]</scope>
</reference>
<gene>
    <name evidence="2" type="ORF">ZT1A5_G10307</name>
</gene>
<name>A0A1Y6M1N8_ZYMTR</name>
<feature type="region of interest" description="Disordered" evidence="1">
    <location>
        <begin position="296"/>
        <end position="402"/>
    </location>
</feature>
<feature type="compositionally biased region" description="Low complexity" evidence="1">
    <location>
        <begin position="383"/>
        <end position="397"/>
    </location>
</feature>
<accession>A0A1Y6M1N8</accession>
<evidence type="ECO:0000313" key="2">
    <source>
        <dbReference type="EMBL" id="SMY28861.1"/>
    </source>
</evidence>
<dbReference type="EMBL" id="LT882686">
    <property type="protein sequence ID" value="SMY28861.1"/>
    <property type="molecule type" value="Genomic_DNA"/>
</dbReference>
<evidence type="ECO:0000313" key="3">
    <source>
        <dbReference type="Proteomes" id="UP000215453"/>
    </source>
</evidence>
<organism evidence="2 3">
    <name type="scientific">Zymoseptoria tritici ST99CH_1A5</name>
    <dbReference type="NCBI Taxonomy" id="1276529"/>
    <lineage>
        <taxon>Eukaryota</taxon>
        <taxon>Fungi</taxon>
        <taxon>Dikarya</taxon>
        <taxon>Ascomycota</taxon>
        <taxon>Pezizomycotina</taxon>
        <taxon>Dothideomycetes</taxon>
        <taxon>Dothideomycetidae</taxon>
        <taxon>Mycosphaerellales</taxon>
        <taxon>Mycosphaerellaceae</taxon>
        <taxon>Zymoseptoria</taxon>
    </lineage>
</organism>
<evidence type="ECO:0000256" key="1">
    <source>
        <dbReference type="SAM" id="MobiDB-lite"/>
    </source>
</evidence>
<protein>
    <submittedName>
        <fullName evidence="2">Uncharacterized protein</fullName>
    </submittedName>
</protein>
<dbReference type="AlphaFoldDB" id="A0A1Y6M1N8"/>